<dbReference type="AlphaFoldDB" id="A0A6G1KDP1"/>
<accession>A0A6G1KDP1</accession>
<sequence>MEMSAVTFSIFTLEMAGVTNVLFGHHPFDILAFCQGVKVHSGATCAVRSTRSTSCLDCSPFPDFDTLILPQASPSHSRVQPYLPTPMHITHVSISYHSRFVCDPSLSPECSIPEPPHVPAAGNTASGRRITRLSSHVSCTLDLRAKGTETRRGGEEA</sequence>
<dbReference type="EMBL" id="MU005768">
    <property type="protein sequence ID" value="KAF2711006.1"/>
    <property type="molecule type" value="Genomic_DNA"/>
</dbReference>
<organism evidence="1 2">
    <name type="scientific">Pleomassaria siparia CBS 279.74</name>
    <dbReference type="NCBI Taxonomy" id="1314801"/>
    <lineage>
        <taxon>Eukaryota</taxon>
        <taxon>Fungi</taxon>
        <taxon>Dikarya</taxon>
        <taxon>Ascomycota</taxon>
        <taxon>Pezizomycotina</taxon>
        <taxon>Dothideomycetes</taxon>
        <taxon>Pleosporomycetidae</taxon>
        <taxon>Pleosporales</taxon>
        <taxon>Pleomassariaceae</taxon>
        <taxon>Pleomassaria</taxon>
    </lineage>
</organism>
<reference evidence="1" key="1">
    <citation type="journal article" date="2020" name="Stud. Mycol.">
        <title>101 Dothideomycetes genomes: a test case for predicting lifestyles and emergence of pathogens.</title>
        <authorList>
            <person name="Haridas S."/>
            <person name="Albert R."/>
            <person name="Binder M."/>
            <person name="Bloem J."/>
            <person name="Labutti K."/>
            <person name="Salamov A."/>
            <person name="Andreopoulos B."/>
            <person name="Baker S."/>
            <person name="Barry K."/>
            <person name="Bills G."/>
            <person name="Bluhm B."/>
            <person name="Cannon C."/>
            <person name="Castanera R."/>
            <person name="Culley D."/>
            <person name="Daum C."/>
            <person name="Ezra D."/>
            <person name="Gonzalez J."/>
            <person name="Henrissat B."/>
            <person name="Kuo A."/>
            <person name="Liang C."/>
            <person name="Lipzen A."/>
            <person name="Lutzoni F."/>
            <person name="Magnuson J."/>
            <person name="Mondo S."/>
            <person name="Nolan M."/>
            <person name="Ohm R."/>
            <person name="Pangilinan J."/>
            <person name="Park H.-J."/>
            <person name="Ramirez L."/>
            <person name="Alfaro M."/>
            <person name="Sun H."/>
            <person name="Tritt A."/>
            <person name="Yoshinaga Y."/>
            <person name="Zwiers L.-H."/>
            <person name="Turgeon B."/>
            <person name="Goodwin S."/>
            <person name="Spatafora J."/>
            <person name="Crous P."/>
            <person name="Grigoriev I."/>
        </authorList>
    </citation>
    <scope>NUCLEOTIDE SEQUENCE</scope>
    <source>
        <strain evidence="1">CBS 279.74</strain>
    </source>
</reference>
<evidence type="ECO:0000313" key="1">
    <source>
        <dbReference type="EMBL" id="KAF2711006.1"/>
    </source>
</evidence>
<evidence type="ECO:0000313" key="2">
    <source>
        <dbReference type="Proteomes" id="UP000799428"/>
    </source>
</evidence>
<gene>
    <name evidence="1" type="ORF">K504DRAFT_240855</name>
</gene>
<name>A0A6G1KDP1_9PLEO</name>
<keyword evidence="2" id="KW-1185">Reference proteome</keyword>
<proteinExistence type="predicted"/>
<dbReference type="Proteomes" id="UP000799428">
    <property type="component" value="Unassembled WGS sequence"/>
</dbReference>
<protein>
    <submittedName>
        <fullName evidence="1">Uncharacterized protein</fullName>
    </submittedName>
</protein>